<accession>A0A371NRI0</accession>
<comment type="caution">
    <text evidence="9">The sequence shown here is derived from an EMBL/GenBank/DDBJ whole genome shotgun (WGS) entry which is preliminary data.</text>
</comment>
<dbReference type="Proteomes" id="UP000262172">
    <property type="component" value="Unassembled WGS sequence"/>
</dbReference>
<dbReference type="InterPro" id="IPR036286">
    <property type="entry name" value="LexA/Signal_pep-like_sf"/>
</dbReference>
<keyword evidence="7" id="KW-0472">Membrane</keyword>
<dbReference type="NCBIfam" id="TIGR02227">
    <property type="entry name" value="sigpep_I_bact"/>
    <property type="match status" value="1"/>
</dbReference>
<evidence type="ECO:0000313" key="10">
    <source>
        <dbReference type="Proteomes" id="UP000262172"/>
    </source>
</evidence>
<name>A0A371NRI0_9MICO</name>
<reference evidence="9 10" key="1">
    <citation type="submission" date="2018-08" db="EMBL/GenBank/DDBJ databases">
        <title>Isolation, diversity and antifungal activity of Actinobacteria from cow dung.</title>
        <authorList>
            <person name="Ling L."/>
        </authorList>
    </citation>
    <scope>NUCLEOTIDE SEQUENCE [LARGE SCALE GENOMIC DNA]</scope>
    <source>
        <strain evidence="9 10">NEAU-LLE</strain>
    </source>
</reference>
<feature type="active site" evidence="6">
    <location>
        <position position="53"/>
    </location>
</feature>
<dbReference type="PRINTS" id="PR00727">
    <property type="entry name" value="LEADERPTASE"/>
</dbReference>
<gene>
    <name evidence="9" type="primary">lepB</name>
    <name evidence="9" type="ORF">DY023_12720</name>
</gene>
<dbReference type="EC" id="3.4.21.89" evidence="4 7"/>
<sequence length="243" mass="26481">MTTEAAPAAAPSKRRNGFLIFLRDLLVIIVIAALVSFVVKSFVVRSFYIPSGSMERTLLINDRILVDELTPRWTSYDHGDVVVFKDPGGWLPPLPAEQPQPPLIKAIDTVLTFIGVSASDSQDHLVKRLIGLPGDHVVCCNAVGQITINGAPVDELSYLNLPVGDTSASDTPFDVTVPEDSLWVMGDNRTRSQDSRAHQDLPGGGFVPLENVVGRAFLLTWPLDRFGLIDTHDEVYAGVPEPK</sequence>
<dbReference type="CDD" id="cd06530">
    <property type="entry name" value="S26_SPase_I"/>
    <property type="match status" value="1"/>
</dbReference>
<dbReference type="InterPro" id="IPR019533">
    <property type="entry name" value="Peptidase_S26"/>
</dbReference>
<feature type="active site" evidence="6">
    <location>
        <position position="127"/>
    </location>
</feature>
<comment type="subcellular location">
    <subcellularLocation>
        <location evidence="2">Cell membrane</location>
        <topology evidence="2">Single-pass type II membrane protein</topology>
    </subcellularLocation>
    <subcellularLocation>
        <location evidence="7">Membrane</location>
        <topology evidence="7">Single-pass type II membrane protein</topology>
    </subcellularLocation>
</comment>
<keyword evidence="10" id="KW-1185">Reference proteome</keyword>
<dbReference type="PANTHER" id="PTHR43390:SF1">
    <property type="entry name" value="CHLOROPLAST PROCESSING PEPTIDASE"/>
    <property type="match status" value="1"/>
</dbReference>
<proteinExistence type="inferred from homology"/>
<dbReference type="SUPFAM" id="SSF51306">
    <property type="entry name" value="LexA/Signal peptidase"/>
    <property type="match status" value="1"/>
</dbReference>
<dbReference type="EMBL" id="QUAB01000045">
    <property type="protein sequence ID" value="REJ04772.1"/>
    <property type="molecule type" value="Genomic_DNA"/>
</dbReference>
<dbReference type="InterPro" id="IPR019758">
    <property type="entry name" value="Pept_S26A_signal_pept_1_CS"/>
</dbReference>
<feature type="domain" description="Peptidase S26" evidence="8">
    <location>
        <begin position="23"/>
        <end position="221"/>
    </location>
</feature>
<evidence type="ECO:0000256" key="3">
    <source>
        <dbReference type="ARBA" id="ARBA00009370"/>
    </source>
</evidence>
<keyword evidence="7" id="KW-0645">Protease</keyword>
<evidence type="ECO:0000256" key="2">
    <source>
        <dbReference type="ARBA" id="ARBA00004401"/>
    </source>
</evidence>
<organism evidence="9 10">
    <name type="scientific">Microbacterium bovistercoris</name>
    <dbReference type="NCBI Taxonomy" id="2293570"/>
    <lineage>
        <taxon>Bacteria</taxon>
        <taxon>Bacillati</taxon>
        <taxon>Actinomycetota</taxon>
        <taxon>Actinomycetes</taxon>
        <taxon>Micrococcales</taxon>
        <taxon>Microbacteriaceae</taxon>
        <taxon>Microbacterium</taxon>
    </lineage>
</organism>
<keyword evidence="5 7" id="KW-0378">Hydrolase</keyword>
<dbReference type="PANTHER" id="PTHR43390">
    <property type="entry name" value="SIGNAL PEPTIDASE I"/>
    <property type="match status" value="1"/>
</dbReference>
<evidence type="ECO:0000256" key="4">
    <source>
        <dbReference type="ARBA" id="ARBA00013208"/>
    </source>
</evidence>
<feature type="transmembrane region" description="Helical" evidence="7">
    <location>
        <begin position="20"/>
        <end position="39"/>
    </location>
</feature>
<evidence type="ECO:0000259" key="8">
    <source>
        <dbReference type="Pfam" id="PF10502"/>
    </source>
</evidence>
<keyword evidence="7" id="KW-1133">Transmembrane helix</keyword>
<keyword evidence="7" id="KW-0812">Transmembrane</keyword>
<dbReference type="GO" id="GO:0005886">
    <property type="term" value="C:plasma membrane"/>
    <property type="evidence" value="ECO:0007669"/>
    <property type="project" value="UniProtKB-SubCell"/>
</dbReference>
<evidence type="ECO:0000256" key="5">
    <source>
        <dbReference type="ARBA" id="ARBA00022801"/>
    </source>
</evidence>
<comment type="similarity">
    <text evidence="3 7">Belongs to the peptidase S26 family.</text>
</comment>
<dbReference type="InterPro" id="IPR000223">
    <property type="entry name" value="Pept_S26A_signal_pept_1"/>
</dbReference>
<evidence type="ECO:0000313" key="9">
    <source>
        <dbReference type="EMBL" id="REJ04772.1"/>
    </source>
</evidence>
<comment type="catalytic activity">
    <reaction evidence="1 7">
        <text>Cleavage of hydrophobic, N-terminal signal or leader sequences from secreted and periplasmic proteins.</text>
        <dbReference type="EC" id="3.4.21.89"/>
    </reaction>
</comment>
<dbReference type="GO" id="GO:0006465">
    <property type="term" value="P:signal peptide processing"/>
    <property type="evidence" value="ECO:0007669"/>
    <property type="project" value="InterPro"/>
</dbReference>
<dbReference type="RefSeq" id="WP_116242710.1">
    <property type="nucleotide sequence ID" value="NZ_QUAB01000045.1"/>
</dbReference>
<dbReference type="Pfam" id="PF10502">
    <property type="entry name" value="Peptidase_S26"/>
    <property type="match status" value="1"/>
</dbReference>
<dbReference type="Gene3D" id="2.10.109.10">
    <property type="entry name" value="Umud Fragment, subunit A"/>
    <property type="match status" value="1"/>
</dbReference>
<dbReference type="GO" id="GO:0004252">
    <property type="term" value="F:serine-type endopeptidase activity"/>
    <property type="evidence" value="ECO:0007669"/>
    <property type="project" value="InterPro"/>
</dbReference>
<evidence type="ECO:0000256" key="1">
    <source>
        <dbReference type="ARBA" id="ARBA00000677"/>
    </source>
</evidence>
<evidence type="ECO:0000256" key="6">
    <source>
        <dbReference type="PIRSR" id="PIRSR600223-1"/>
    </source>
</evidence>
<dbReference type="PROSITE" id="PS00761">
    <property type="entry name" value="SPASE_I_3"/>
    <property type="match status" value="1"/>
</dbReference>
<dbReference type="GO" id="GO:0009003">
    <property type="term" value="F:signal peptidase activity"/>
    <property type="evidence" value="ECO:0007669"/>
    <property type="project" value="UniProtKB-EC"/>
</dbReference>
<dbReference type="OrthoDB" id="9815782at2"/>
<protein>
    <recommendedName>
        <fullName evidence="4 7">Signal peptidase I</fullName>
        <ecNumber evidence="4 7">3.4.21.89</ecNumber>
    </recommendedName>
</protein>
<evidence type="ECO:0000256" key="7">
    <source>
        <dbReference type="RuleBase" id="RU362042"/>
    </source>
</evidence>
<dbReference type="AlphaFoldDB" id="A0A371NRI0"/>